<dbReference type="SMART" id="SM00321">
    <property type="entry name" value="WSC"/>
    <property type="match status" value="1"/>
</dbReference>
<evidence type="ECO:0000256" key="5">
    <source>
        <dbReference type="ARBA" id="ARBA00023136"/>
    </source>
</evidence>
<dbReference type="Pfam" id="PF01822">
    <property type="entry name" value="WSC"/>
    <property type="match status" value="1"/>
</dbReference>
<evidence type="ECO:0000256" key="6">
    <source>
        <dbReference type="ARBA" id="ARBA00023180"/>
    </source>
</evidence>
<keyword evidence="6" id="KW-0325">Glycoprotein</keyword>
<keyword evidence="4 8" id="KW-1133">Transmembrane helix</keyword>
<evidence type="ECO:0000313" key="11">
    <source>
        <dbReference type="EMBL" id="KZF21944.1"/>
    </source>
</evidence>
<evidence type="ECO:0000256" key="9">
    <source>
        <dbReference type="SAM" id="SignalP"/>
    </source>
</evidence>
<protein>
    <recommendedName>
        <fullName evidence="10">WSC domain-containing protein</fullName>
    </recommendedName>
</protein>
<evidence type="ECO:0000256" key="1">
    <source>
        <dbReference type="ARBA" id="ARBA00004167"/>
    </source>
</evidence>
<evidence type="ECO:0000256" key="3">
    <source>
        <dbReference type="ARBA" id="ARBA00022729"/>
    </source>
</evidence>
<dbReference type="RefSeq" id="XP_018187499.1">
    <property type="nucleotide sequence ID" value="XM_018335270.1"/>
</dbReference>
<dbReference type="Proteomes" id="UP000076632">
    <property type="component" value="Unassembled WGS sequence"/>
</dbReference>
<feature type="signal peptide" evidence="9">
    <location>
        <begin position="1"/>
        <end position="24"/>
    </location>
</feature>
<reference evidence="11 12" key="1">
    <citation type="journal article" date="2016" name="Fungal Biol.">
        <title>The genome of Xylona heveae provides a window into fungal endophytism.</title>
        <authorList>
            <person name="Gazis R."/>
            <person name="Kuo A."/>
            <person name="Riley R."/>
            <person name="LaButti K."/>
            <person name="Lipzen A."/>
            <person name="Lin J."/>
            <person name="Amirebrahimi M."/>
            <person name="Hesse C.N."/>
            <person name="Spatafora J.W."/>
            <person name="Henrissat B."/>
            <person name="Hainaut M."/>
            <person name="Grigoriev I.V."/>
            <person name="Hibbett D.S."/>
        </authorList>
    </citation>
    <scope>NUCLEOTIDE SEQUENCE [LARGE SCALE GENOMIC DNA]</scope>
    <source>
        <strain evidence="11 12">TC161</strain>
    </source>
</reference>
<dbReference type="PANTHER" id="PTHR24269:SF16">
    <property type="entry name" value="PROTEIN SLG1"/>
    <property type="match status" value="1"/>
</dbReference>
<evidence type="ECO:0000313" key="12">
    <source>
        <dbReference type="Proteomes" id="UP000076632"/>
    </source>
</evidence>
<dbReference type="InParanoid" id="A0A165GA99"/>
<comment type="subcellular location">
    <subcellularLocation>
        <location evidence="1">Membrane</location>
        <topology evidence="1">Single-pass membrane protein</topology>
    </subcellularLocation>
</comment>
<evidence type="ECO:0000256" key="8">
    <source>
        <dbReference type="SAM" id="Phobius"/>
    </source>
</evidence>
<dbReference type="OMA" id="MTSIGCF"/>
<dbReference type="GeneID" id="28900407"/>
<dbReference type="PANTHER" id="PTHR24269">
    <property type="entry name" value="KREMEN PROTEIN"/>
    <property type="match status" value="1"/>
</dbReference>
<dbReference type="PROSITE" id="PS51212">
    <property type="entry name" value="WSC"/>
    <property type="match status" value="1"/>
</dbReference>
<keyword evidence="3 9" id="KW-0732">Signal</keyword>
<dbReference type="AlphaFoldDB" id="A0A165GA99"/>
<feature type="region of interest" description="Disordered" evidence="7">
    <location>
        <begin position="265"/>
        <end position="296"/>
    </location>
</feature>
<proteinExistence type="predicted"/>
<dbReference type="STRING" id="1328760.A0A165GA99"/>
<organism evidence="11 12">
    <name type="scientific">Xylona heveae (strain CBS 132557 / TC161)</name>
    <dbReference type="NCBI Taxonomy" id="1328760"/>
    <lineage>
        <taxon>Eukaryota</taxon>
        <taxon>Fungi</taxon>
        <taxon>Dikarya</taxon>
        <taxon>Ascomycota</taxon>
        <taxon>Pezizomycotina</taxon>
        <taxon>Xylonomycetes</taxon>
        <taxon>Xylonales</taxon>
        <taxon>Xylonaceae</taxon>
        <taxon>Xylona</taxon>
    </lineage>
</organism>
<feature type="domain" description="WSC" evidence="10">
    <location>
        <begin position="38"/>
        <end position="127"/>
    </location>
</feature>
<evidence type="ECO:0000259" key="10">
    <source>
        <dbReference type="PROSITE" id="PS51212"/>
    </source>
</evidence>
<dbReference type="EMBL" id="KV407460">
    <property type="protein sequence ID" value="KZF21944.1"/>
    <property type="molecule type" value="Genomic_DNA"/>
</dbReference>
<dbReference type="InterPro" id="IPR002889">
    <property type="entry name" value="WSC_carb-bd"/>
</dbReference>
<keyword evidence="2 8" id="KW-0812">Transmembrane</keyword>
<feature type="compositionally biased region" description="Low complexity" evidence="7">
    <location>
        <begin position="136"/>
        <end position="162"/>
    </location>
</feature>
<accession>A0A165GA99</accession>
<evidence type="ECO:0000256" key="4">
    <source>
        <dbReference type="ARBA" id="ARBA00022989"/>
    </source>
</evidence>
<name>A0A165GA99_XYLHT</name>
<gene>
    <name evidence="11" type="ORF">L228DRAFT_269388</name>
</gene>
<sequence length="296" mass="30473">MKGQALLALLSAWSVCSVAAPADAQATASASPSLALKPTTYKGCFSSSNPLKDQGPYTYQSVGYCQKICVGLNMAVMGLAGGSNCWCGSQLPVANSKVSDSECNAGCYGYDQQDCGGSDSWSVYLTGTEGQVDNVAASSSSTSTSATPTSTSSSAPPATSTSRDPSTVTIGGPTMIVTISGHTSAVLATGTNEPKSSHSHGPNKAGIAVGVVVGIVVLASAAAGVFLLLRQRRRRAVEEQYRRNAANFPGGVKPESAFSLADSRLEPSVMNRRQSDGSIADNQDYSRRILKASHES</sequence>
<dbReference type="OrthoDB" id="2019572at2759"/>
<dbReference type="InterPro" id="IPR051836">
    <property type="entry name" value="Kremen_rcpt"/>
</dbReference>
<feature type="transmembrane region" description="Helical" evidence="8">
    <location>
        <begin position="205"/>
        <end position="229"/>
    </location>
</feature>
<feature type="compositionally biased region" description="Basic and acidic residues" evidence="7">
    <location>
        <begin position="284"/>
        <end position="296"/>
    </location>
</feature>
<evidence type="ECO:0000256" key="2">
    <source>
        <dbReference type="ARBA" id="ARBA00022692"/>
    </source>
</evidence>
<feature type="region of interest" description="Disordered" evidence="7">
    <location>
        <begin position="135"/>
        <end position="173"/>
    </location>
</feature>
<dbReference type="GO" id="GO:0005886">
    <property type="term" value="C:plasma membrane"/>
    <property type="evidence" value="ECO:0007669"/>
    <property type="project" value="TreeGrafter"/>
</dbReference>
<evidence type="ECO:0000256" key="7">
    <source>
        <dbReference type="SAM" id="MobiDB-lite"/>
    </source>
</evidence>
<keyword evidence="12" id="KW-1185">Reference proteome</keyword>
<keyword evidence="5 8" id="KW-0472">Membrane</keyword>
<feature type="chain" id="PRO_5007858125" description="WSC domain-containing protein" evidence="9">
    <location>
        <begin position="25"/>
        <end position="296"/>
    </location>
</feature>